<protein>
    <recommendedName>
        <fullName evidence="4">F-box-like domain protein</fullName>
    </recommendedName>
</protein>
<keyword evidence="1" id="KW-0732">Signal</keyword>
<dbReference type="Gene3D" id="3.80.10.10">
    <property type="entry name" value="Ribonuclease Inhibitor"/>
    <property type="match status" value="1"/>
</dbReference>
<gene>
    <name evidence="2" type="ORF">RSOL_140900</name>
</gene>
<reference evidence="3" key="1">
    <citation type="journal article" date="2014" name="Genome Announc.">
        <title>Draft genome sequence of the plant-pathogenic soil fungus Rhizoctonia solani anastomosis group 3 strain Rhs1AP.</title>
        <authorList>
            <person name="Cubeta M.A."/>
            <person name="Thomas E."/>
            <person name="Dean R.A."/>
            <person name="Jabaji S."/>
            <person name="Neate S.M."/>
            <person name="Tavantzis S."/>
            <person name="Toda T."/>
            <person name="Vilgalys R."/>
            <person name="Bharathan N."/>
            <person name="Fedorova-Abrams N."/>
            <person name="Pakala S.B."/>
            <person name="Pakala S.M."/>
            <person name="Zafar N."/>
            <person name="Joardar V."/>
            <person name="Losada L."/>
            <person name="Nierman W.C."/>
        </authorList>
    </citation>
    <scope>NUCLEOTIDE SEQUENCE [LARGE SCALE GENOMIC DNA]</scope>
    <source>
        <strain evidence="3">AG-3</strain>
    </source>
</reference>
<dbReference type="OrthoDB" id="3155205at2759"/>
<feature type="chain" id="PRO_5012678004" description="F-box-like domain protein" evidence="1">
    <location>
        <begin position="16"/>
        <end position="543"/>
    </location>
</feature>
<sequence length="543" mass="61784">MLGIGTPLLWRNVTAESLLGLIDCAYLCWGPNDALFFIAFDAYTADNETFKRFHSYAPYVQNLEIYDGKYGCCYTVEGWNVLLNEIEVQGRPLLPNLKSLRFLNISPSHGFNELRWISVFATPGVKEVSLVPSQPSPSGQIPFSVGSTILEALVDLCPNIQTLDLSTSDSCYPARFSDARFRMALAHRPTRPWYQELRRLTQLRHLTISEGWLYPDCFQILGCLPELESLAIIPGQLDEFDYAFEMNPVLPNGSFDRLTNLSILGLESYGIEAILEVKDIFRQITTMKLEFYFDEPEGYADGKYLGIQGIFKGLRNASYLRELHISFPFQPEEGERPANAYHVMEDMGLHPFLESVHLDGIRIDKGYRRACHAIRDLAAIWPNVHTLSMPSQHASIRDLEDFATLPSLRHLTVKLDLKYPYLPTKPEFKIAPLKSLTSSGPVRLSATYKHLSLSADALLRLWPSLQHVTWTDEDTSRMEMAHFFNSQVLPFSRKCPFGTPRRAQLPATRKARKMKAFFKLILEDLEEADSDSDPDSDSDTEEY</sequence>
<organism evidence="2 3">
    <name type="scientific">Rhizoctonia solani AG-3 Rhs1AP</name>
    <dbReference type="NCBI Taxonomy" id="1086054"/>
    <lineage>
        <taxon>Eukaryota</taxon>
        <taxon>Fungi</taxon>
        <taxon>Dikarya</taxon>
        <taxon>Basidiomycota</taxon>
        <taxon>Agaricomycotina</taxon>
        <taxon>Agaricomycetes</taxon>
        <taxon>Cantharellales</taxon>
        <taxon>Ceratobasidiaceae</taxon>
        <taxon>Rhizoctonia</taxon>
    </lineage>
</organism>
<dbReference type="EMBL" id="JATN01000322">
    <property type="protein sequence ID" value="EUC55849.1"/>
    <property type="molecule type" value="Genomic_DNA"/>
</dbReference>
<accession>X8J2V1</accession>
<evidence type="ECO:0000313" key="3">
    <source>
        <dbReference type="Proteomes" id="UP000030108"/>
    </source>
</evidence>
<dbReference type="InterPro" id="IPR032675">
    <property type="entry name" value="LRR_dom_sf"/>
</dbReference>
<evidence type="ECO:0000313" key="2">
    <source>
        <dbReference type="EMBL" id="EUC55849.1"/>
    </source>
</evidence>
<dbReference type="AlphaFoldDB" id="X8J2V1"/>
<name>X8J2V1_9AGAM</name>
<proteinExistence type="predicted"/>
<evidence type="ECO:0000256" key="1">
    <source>
        <dbReference type="SAM" id="SignalP"/>
    </source>
</evidence>
<comment type="caution">
    <text evidence="2">The sequence shown here is derived from an EMBL/GenBank/DDBJ whole genome shotgun (WGS) entry which is preliminary data.</text>
</comment>
<evidence type="ECO:0008006" key="4">
    <source>
        <dbReference type="Google" id="ProtNLM"/>
    </source>
</evidence>
<dbReference type="Proteomes" id="UP000030108">
    <property type="component" value="Unassembled WGS sequence"/>
</dbReference>
<feature type="signal peptide" evidence="1">
    <location>
        <begin position="1"/>
        <end position="15"/>
    </location>
</feature>
<dbReference type="SUPFAM" id="SSF52047">
    <property type="entry name" value="RNI-like"/>
    <property type="match status" value="1"/>
</dbReference>